<keyword evidence="3" id="KW-1185">Reference proteome</keyword>
<evidence type="ECO:0000313" key="2">
    <source>
        <dbReference type="EMBL" id="KAJ9148323.1"/>
    </source>
</evidence>
<comment type="caution">
    <text evidence="2">The sequence shown here is derived from an EMBL/GenBank/DDBJ whole genome shotgun (WGS) entry which is preliminary data.</text>
</comment>
<feature type="region of interest" description="Disordered" evidence="1">
    <location>
        <begin position="92"/>
        <end position="114"/>
    </location>
</feature>
<gene>
    <name evidence="2" type="ORF">NKR23_g5169</name>
</gene>
<dbReference type="AlphaFoldDB" id="A0AA38VUE8"/>
<name>A0AA38VUE8_9PEZI</name>
<sequence>MGGKVWSRDEERVFWLEVIPRSPKRIGVDKARPKEEWDDLAVWMRLRMGEKALREYTGLMLFEHYFQNSRNRKYSPNGGKWARAYAKKAAEEAAKSSARPPRVKEEQIPTLSCETAYQEKPTLVRATPADNIHRTS</sequence>
<dbReference type="EMBL" id="JANBVO010000013">
    <property type="protein sequence ID" value="KAJ9148323.1"/>
    <property type="molecule type" value="Genomic_DNA"/>
</dbReference>
<proteinExistence type="predicted"/>
<evidence type="ECO:0000313" key="3">
    <source>
        <dbReference type="Proteomes" id="UP001174694"/>
    </source>
</evidence>
<accession>A0AA38VUE8</accession>
<reference evidence="2" key="1">
    <citation type="submission" date="2022-07" db="EMBL/GenBank/DDBJ databases">
        <title>Fungi with potential for degradation of polypropylene.</title>
        <authorList>
            <person name="Gostincar C."/>
        </authorList>
    </citation>
    <scope>NUCLEOTIDE SEQUENCE</scope>
    <source>
        <strain evidence="2">EXF-13308</strain>
    </source>
</reference>
<protein>
    <submittedName>
        <fullName evidence="2">Uncharacterized protein</fullName>
    </submittedName>
</protein>
<organism evidence="2 3">
    <name type="scientific">Pleurostoma richardsiae</name>
    <dbReference type="NCBI Taxonomy" id="41990"/>
    <lineage>
        <taxon>Eukaryota</taxon>
        <taxon>Fungi</taxon>
        <taxon>Dikarya</taxon>
        <taxon>Ascomycota</taxon>
        <taxon>Pezizomycotina</taxon>
        <taxon>Sordariomycetes</taxon>
        <taxon>Sordariomycetidae</taxon>
        <taxon>Calosphaeriales</taxon>
        <taxon>Pleurostomataceae</taxon>
        <taxon>Pleurostoma</taxon>
    </lineage>
</organism>
<evidence type="ECO:0000256" key="1">
    <source>
        <dbReference type="SAM" id="MobiDB-lite"/>
    </source>
</evidence>
<dbReference type="Proteomes" id="UP001174694">
    <property type="component" value="Unassembled WGS sequence"/>
</dbReference>